<protein>
    <submittedName>
        <fullName evidence="1">Uncharacterized protein</fullName>
    </submittedName>
</protein>
<dbReference type="Proteomes" id="UP000037035">
    <property type="component" value="Unassembled WGS sequence"/>
</dbReference>
<evidence type="ECO:0000313" key="1">
    <source>
        <dbReference type="EMBL" id="KNZ54432.1"/>
    </source>
</evidence>
<reference evidence="1 2" key="1">
    <citation type="submission" date="2015-08" db="EMBL/GenBank/DDBJ databases">
        <title>Next Generation Sequencing and Analysis of the Genome of Puccinia sorghi L Schw, the Causal Agent of Maize Common Rust.</title>
        <authorList>
            <person name="Rochi L."/>
            <person name="Burguener G."/>
            <person name="Darino M."/>
            <person name="Turjanski A."/>
            <person name="Kreff E."/>
            <person name="Dieguez M.J."/>
            <person name="Sacco F."/>
        </authorList>
    </citation>
    <scope>NUCLEOTIDE SEQUENCE [LARGE SCALE GENOMIC DNA]</scope>
    <source>
        <strain evidence="1 2">RO10H11247</strain>
    </source>
</reference>
<dbReference type="VEuPathDB" id="FungiDB:VP01_294g4"/>
<name>A0A0L6V1R5_9BASI</name>
<sequence length="48" mass="5190">GVNSFFPVDSCGINFLGFNGILECAWKATAYSHLSIPSNNPLDTNWGN</sequence>
<organism evidence="1 2">
    <name type="scientific">Puccinia sorghi</name>
    <dbReference type="NCBI Taxonomy" id="27349"/>
    <lineage>
        <taxon>Eukaryota</taxon>
        <taxon>Fungi</taxon>
        <taxon>Dikarya</taxon>
        <taxon>Basidiomycota</taxon>
        <taxon>Pucciniomycotina</taxon>
        <taxon>Pucciniomycetes</taxon>
        <taxon>Pucciniales</taxon>
        <taxon>Pucciniaceae</taxon>
        <taxon>Puccinia</taxon>
    </lineage>
</organism>
<keyword evidence="2" id="KW-1185">Reference proteome</keyword>
<proteinExistence type="predicted"/>
<dbReference type="EMBL" id="LAVV01007890">
    <property type="protein sequence ID" value="KNZ54432.1"/>
    <property type="molecule type" value="Genomic_DNA"/>
</dbReference>
<comment type="caution">
    <text evidence="1">The sequence shown here is derived from an EMBL/GenBank/DDBJ whole genome shotgun (WGS) entry which is preliminary data.</text>
</comment>
<feature type="non-terminal residue" evidence="1">
    <location>
        <position position="1"/>
    </location>
</feature>
<gene>
    <name evidence="1" type="ORF">VP01_294g4</name>
</gene>
<accession>A0A0L6V1R5</accession>
<evidence type="ECO:0000313" key="2">
    <source>
        <dbReference type="Proteomes" id="UP000037035"/>
    </source>
</evidence>
<dbReference type="AlphaFoldDB" id="A0A0L6V1R5"/>